<dbReference type="GO" id="GO:0007186">
    <property type="term" value="P:G protein-coupled receptor signaling pathway"/>
    <property type="evidence" value="ECO:0007669"/>
    <property type="project" value="TreeGrafter"/>
</dbReference>
<dbReference type="PANTHER" id="PTHR12425">
    <property type="entry name" value="SYNEMBRYN"/>
    <property type="match status" value="1"/>
</dbReference>
<comment type="similarity">
    <text evidence="1">Belongs to the synembryn family.</text>
</comment>
<proteinExistence type="inferred from homology"/>
<dbReference type="GO" id="GO:0001965">
    <property type="term" value="F:G-protein alpha-subunit binding"/>
    <property type="evidence" value="ECO:0007669"/>
    <property type="project" value="TreeGrafter"/>
</dbReference>
<dbReference type="Proteomes" id="UP000037136">
    <property type="component" value="Unassembled WGS sequence"/>
</dbReference>
<dbReference type="GO" id="GO:0005085">
    <property type="term" value="F:guanyl-nucleotide exchange factor activity"/>
    <property type="evidence" value="ECO:0007669"/>
    <property type="project" value="UniProtKB-KW"/>
</dbReference>
<dbReference type="AlphaFoldDB" id="A0A2A9PN20"/>
<gene>
    <name evidence="4" type="ORF">XA68_13528</name>
</gene>
<dbReference type="InterPro" id="IPR016024">
    <property type="entry name" value="ARM-type_fold"/>
</dbReference>
<dbReference type="OrthoDB" id="5585685at2759"/>
<name>A0A2A9PN20_OPHUN</name>
<dbReference type="EMBL" id="LAZP02000028">
    <property type="protein sequence ID" value="PFH62461.1"/>
    <property type="molecule type" value="Genomic_DNA"/>
</dbReference>
<evidence type="ECO:0000256" key="3">
    <source>
        <dbReference type="ARBA" id="ARBA00023186"/>
    </source>
</evidence>
<protein>
    <recommendedName>
        <fullName evidence="6">Guanine nucleotide exchange factor synembryn</fullName>
    </recommendedName>
</protein>
<reference evidence="4 5" key="1">
    <citation type="journal article" date="2015" name="BMC Genomics">
        <title>Gene expression during zombie ant biting behavior reflects the complexity underlying fungal parasitic behavioral manipulation.</title>
        <authorList>
            <person name="de Bekker C."/>
            <person name="Ohm R.A."/>
            <person name="Loreto R.G."/>
            <person name="Sebastian A."/>
            <person name="Albert I."/>
            <person name="Merrow M."/>
            <person name="Brachmann A."/>
            <person name="Hughes D.P."/>
        </authorList>
    </citation>
    <scope>NUCLEOTIDE SEQUENCE [LARGE SCALE GENOMIC DNA]</scope>
    <source>
        <strain evidence="4 5">SC16a</strain>
    </source>
</reference>
<comment type="caution">
    <text evidence="4">The sequence shown here is derived from an EMBL/GenBank/DDBJ whole genome shotgun (WGS) entry which is preliminary data.</text>
</comment>
<evidence type="ECO:0000313" key="4">
    <source>
        <dbReference type="EMBL" id="PFH62461.1"/>
    </source>
</evidence>
<dbReference type="InterPro" id="IPR019318">
    <property type="entry name" value="Gua_nucleotide_exch_fac_Ric8"/>
</dbReference>
<evidence type="ECO:0000313" key="5">
    <source>
        <dbReference type="Proteomes" id="UP000037136"/>
    </source>
</evidence>
<organism evidence="4 5">
    <name type="scientific">Ophiocordyceps unilateralis</name>
    <name type="common">Zombie-ant fungus</name>
    <name type="synonym">Torrubia unilateralis</name>
    <dbReference type="NCBI Taxonomy" id="268505"/>
    <lineage>
        <taxon>Eukaryota</taxon>
        <taxon>Fungi</taxon>
        <taxon>Dikarya</taxon>
        <taxon>Ascomycota</taxon>
        <taxon>Pezizomycotina</taxon>
        <taxon>Sordariomycetes</taxon>
        <taxon>Hypocreomycetidae</taxon>
        <taxon>Hypocreales</taxon>
        <taxon>Ophiocordycipitaceae</taxon>
        <taxon>Ophiocordyceps</taxon>
    </lineage>
</organism>
<sequence length="470" mass="52339">MAEAKNDPASGPAKLEAVKNLVTTLTNDLENITLLPQDRIEALEKLKIYGRDPSFADPIYTKEGITMLLRHAFYSPSSETARAALRVLANAMLLKPETRQMFVDQGFASRACSELKVDNWDNELLISRILFLSTYGTNVDLLELIEKHRLAEHIVENLNRHAKLLSSKSKSKDDPMEELAMLETLKLLFNVTHYCKEKTSSFNGAVPHIVTLFWKQGSDNEKPLDAPFGQLVNALLNLDLSVDQSRSCLYPKKEPTKLSEKLIRILSDSLETYSDNELECTVTPLVSLVGKFYDNAPQAVRHQLEEALLPSDEDRRAVLGRGQTLSARLLKNSTNPVAPALRDAISHLFFDLSGKDANKFVQNVGYGFASGFLFQNNMPVPASASEAFSTGDPSAAPRPVNPVTGQFIDQEKTVQDSNMTQEEKEREAERLFVLFERLKASGVVDIQNPVETALQEGRVQELVDDDSEAD</sequence>
<dbReference type="GO" id="GO:0005737">
    <property type="term" value="C:cytoplasm"/>
    <property type="evidence" value="ECO:0007669"/>
    <property type="project" value="TreeGrafter"/>
</dbReference>
<dbReference type="SUPFAM" id="SSF48371">
    <property type="entry name" value="ARM repeat"/>
    <property type="match status" value="1"/>
</dbReference>
<keyword evidence="5" id="KW-1185">Reference proteome</keyword>
<dbReference type="Pfam" id="PF10165">
    <property type="entry name" value="Ric8"/>
    <property type="match status" value="1"/>
</dbReference>
<dbReference type="PANTHER" id="PTHR12425:SF5">
    <property type="entry name" value="SYNEMBRYN"/>
    <property type="match status" value="1"/>
</dbReference>
<keyword evidence="2" id="KW-0344">Guanine-nucleotide releasing factor</keyword>
<evidence type="ECO:0000256" key="1">
    <source>
        <dbReference type="ARBA" id="ARBA00009049"/>
    </source>
</evidence>
<accession>A0A2A9PN20</accession>
<evidence type="ECO:0000256" key="2">
    <source>
        <dbReference type="ARBA" id="ARBA00022658"/>
    </source>
</evidence>
<evidence type="ECO:0008006" key="6">
    <source>
        <dbReference type="Google" id="ProtNLM"/>
    </source>
</evidence>
<keyword evidence="3" id="KW-0143">Chaperone</keyword>
<reference evidence="4 5" key="2">
    <citation type="journal article" date="2017" name="Sci. Rep.">
        <title>Ant-infecting Ophiocordyceps genomes reveal a high diversity of potential behavioral manipulation genes and a possible major role for enterotoxins.</title>
        <authorList>
            <person name="de Bekker C."/>
            <person name="Ohm R.A."/>
            <person name="Evans H.C."/>
            <person name="Brachmann A."/>
            <person name="Hughes D.P."/>
        </authorList>
    </citation>
    <scope>NUCLEOTIDE SEQUENCE [LARGE SCALE GENOMIC DNA]</scope>
    <source>
        <strain evidence="4 5">SC16a</strain>
    </source>
</reference>